<evidence type="ECO:0000313" key="2">
    <source>
        <dbReference type="Proteomes" id="UP001165960"/>
    </source>
</evidence>
<reference evidence="1" key="1">
    <citation type="submission" date="2022-04" db="EMBL/GenBank/DDBJ databases">
        <title>Genome of the entomopathogenic fungus Entomophthora muscae.</title>
        <authorList>
            <person name="Elya C."/>
            <person name="Lovett B.R."/>
            <person name="Lee E."/>
            <person name="Macias A.M."/>
            <person name="Hajek A.E."/>
            <person name="De Bivort B.L."/>
            <person name="Kasson M.T."/>
            <person name="De Fine Licht H.H."/>
            <person name="Stajich J.E."/>
        </authorList>
    </citation>
    <scope>NUCLEOTIDE SEQUENCE</scope>
    <source>
        <strain evidence="1">Berkeley</strain>
    </source>
</reference>
<sequence>MVPVAGPWALVGQSASYLIKLAPLLWWSLPSSQQSKLAAEANRPFPGMWYHDKNHISYLELWEGSATNLIWSRDIYKGFNVNYAID</sequence>
<evidence type="ECO:0000313" key="1">
    <source>
        <dbReference type="EMBL" id="KAJ9085242.1"/>
    </source>
</evidence>
<organism evidence="1 2">
    <name type="scientific">Entomophthora muscae</name>
    <dbReference type="NCBI Taxonomy" id="34485"/>
    <lineage>
        <taxon>Eukaryota</taxon>
        <taxon>Fungi</taxon>
        <taxon>Fungi incertae sedis</taxon>
        <taxon>Zoopagomycota</taxon>
        <taxon>Entomophthoromycotina</taxon>
        <taxon>Entomophthoromycetes</taxon>
        <taxon>Entomophthorales</taxon>
        <taxon>Entomophthoraceae</taxon>
        <taxon>Entomophthora</taxon>
    </lineage>
</organism>
<dbReference type="EMBL" id="QTSX02000774">
    <property type="protein sequence ID" value="KAJ9085242.1"/>
    <property type="molecule type" value="Genomic_DNA"/>
</dbReference>
<name>A0ACC2UER1_9FUNG</name>
<gene>
    <name evidence="1" type="ORF">DSO57_1016044</name>
</gene>
<proteinExistence type="predicted"/>
<dbReference type="Proteomes" id="UP001165960">
    <property type="component" value="Unassembled WGS sequence"/>
</dbReference>
<protein>
    <submittedName>
        <fullName evidence="1">Uncharacterized protein</fullName>
    </submittedName>
</protein>
<accession>A0ACC2UER1</accession>
<keyword evidence="2" id="KW-1185">Reference proteome</keyword>
<comment type="caution">
    <text evidence="1">The sequence shown here is derived from an EMBL/GenBank/DDBJ whole genome shotgun (WGS) entry which is preliminary data.</text>
</comment>